<keyword evidence="6" id="KW-1185">Reference proteome</keyword>
<gene>
    <name evidence="5" type="ORF">CSKR_113902</name>
</gene>
<organism evidence="5 6">
    <name type="scientific">Clonorchis sinensis</name>
    <name type="common">Chinese liver fluke</name>
    <dbReference type="NCBI Taxonomy" id="79923"/>
    <lineage>
        <taxon>Eukaryota</taxon>
        <taxon>Metazoa</taxon>
        <taxon>Spiralia</taxon>
        <taxon>Lophotrochozoa</taxon>
        <taxon>Platyhelminthes</taxon>
        <taxon>Trematoda</taxon>
        <taxon>Digenea</taxon>
        <taxon>Opisthorchiida</taxon>
        <taxon>Opisthorchiata</taxon>
        <taxon>Opisthorchiidae</taxon>
        <taxon>Clonorchis</taxon>
    </lineage>
</organism>
<evidence type="ECO:0000313" key="5">
    <source>
        <dbReference type="EMBL" id="KAG5445086.1"/>
    </source>
</evidence>
<dbReference type="InterPro" id="IPR013906">
    <property type="entry name" value="eIF3j"/>
</dbReference>
<keyword evidence="2 5" id="KW-0396">Initiation factor</keyword>
<feature type="compositionally biased region" description="Basic and acidic residues" evidence="4">
    <location>
        <begin position="119"/>
        <end position="147"/>
    </location>
</feature>
<keyword evidence="1" id="KW-0963">Cytoplasm</keyword>
<comment type="caution">
    <text evidence="5">The sequence shown here is derived from an EMBL/GenBank/DDBJ whole genome shotgun (WGS) entry which is preliminary data.</text>
</comment>
<dbReference type="Proteomes" id="UP000286415">
    <property type="component" value="Unassembled WGS sequence"/>
</dbReference>
<reference evidence="5 6" key="2">
    <citation type="journal article" date="2021" name="Genomics">
        <title>High-quality reference genome for Clonorchis sinensis.</title>
        <authorList>
            <person name="Young N.D."/>
            <person name="Stroehlein A.J."/>
            <person name="Kinkar L."/>
            <person name="Wang T."/>
            <person name="Sohn W.M."/>
            <person name="Chang B.C.H."/>
            <person name="Kaur P."/>
            <person name="Weisz D."/>
            <person name="Dudchenko O."/>
            <person name="Aiden E.L."/>
            <person name="Korhonen P.K."/>
            <person name="Gasser R.B."/>
        </authorList>
    </citation>
    <scope>NUCLEOTIDE SEQUENCE [LARGE SCALE GENOMIC DNA]</scope>
    <source>
        <strain evidence="5">Cs-k2</strain>
    </source>
</reference>
<evidence type="ECO:0000313" key="6">
    <source>
        <dbReference type="Proteomes" id="UP000286415"/>
    </source>
</evidence>
<proteinExistence type="predicted"/>
<feature type="region of interest" description="Disordered" evidence="4">
    <location>
        <begin position="97"/>
        <end position="152"/>
    </location>
</feature>
<accession>A0A8T1M8B9</accession>
<dbReference type="OrthoDB" id="20381at2759"/>
<keyword evidence="3" id="KW-0648">Protein biosynthesis</keyword>
<evidence type="ECO:0000256" key="3">
    <source>
        <dbReference type="ARBA" id="ARBA00022917"/>
    </source>
</evidence>
<evidence type="ECO:0000256" key="4">
    <source>
        <dbReference type="SAM" id="MobiDB-lite"/>
    </source>
</evidence>
<dbReference type="GO" id="GO:0005852">
    <property type="term" value="C:eukaryotic translation initiation factor 3 complex"/>
    <property type="evidence" value="ECO:0007669"/>
    <property type="project" value="InterPro"/>
</dbReference>
<name>A0A8T1M8B9_CLOSI</name>
<dbReference type="PANTHER" id="PTHR21681">
    <property type="entry name" value="EUKARYOTIC TRANSLATION INITIATION FACTOR 3 SUBUNIT J"/>
    <property type="match status" value="1"/>
</dbReference>
<evidence type="ECO:0000256" key="2">
    <source>
        <dbReference type="ARBA" id="ARBA00022540"/>
    </source>
</evidence>
<dbReference type="EMBL" id="NIRI02000056">
    <property type="protein sequence ID" value="KAG5445086.1"/>
    <property type="molecule type" value="Genomic_DNA"/>
</dbReference>
<dbReference type="PANTHER" id="PTHR21681:SF0">
    <property type="entry name" value="EUKARYOTIC TRANSLATION INITIATION FACTOR 3 SUBUNIT J"/>
    <property type="match status" value="1"/>
</dbReference>
<dbReference type="AlphaFoldDB" id="A0A8T1M8B9"/>
<sequence length="290" mass="33217">MTCQWKTLLEFQCFKYFLEFGSGSPDFVVELAFNETIEARVVRVRGIRQPIRLQKLGDRALAGLLTMGDWDDEETTDVVAQKIASCWDDDLGEAVPESWDAEEPKPKPQPVAPAPEKLPLAERLRLKEEKRRKEKEEKLKREEELRAEQSMTELQREKLAEEAELGLLQDTFGAAPVVPDTKNSIDACEPRTKEDFNVLNDLLQAKLRKIEKSPHYSAFAEKLIRDAMTEVDVDALKSLSTAITALITEKQKLVKGKIKKKGKGKLLVEREDDYNFQEDNIEPDEYDDFM</sequence>
<dbReference type="GO" id="GO:0003743">
    <property type="term" value="F:translation initiation factor activity"/>
    <property type="evidence" value="ECO:0007669"/>
    <property type="project" value="UniProtKB-KW"/>
</dbReference>
<reference evidence="5 6" key="1">
    <citation type="journal article" date="2018" name="Biotechnol. Adv.">
        <title>Improved genomic resources and new bioinformatic workflow for the carcinogenic parasite Clonorchis sinensis: Biotechnological implications.</title>
        <authorList>
            <person name="Wang D."/>
            <person name="Korhonen P.K."/>
            <person name="Gasser R.B."/>
            <person name="Young N.D."/>
        </authorList>
    </citation>
    <scope>NUCLEOTIDE SEQUENCE [LARGE SCALE GENOMIC DNA]</scope>
    <source>
        <strain evidence="5">Cs-k2</strain>
    </source>
</reference>
<protein>
    <submittedName>
        <fullName evidence="5">Eukaryotic translation initiation factor 3 subunit J-A</fullName>
    </submittedName>
</protein>
<dbReference type="Gene3D" id="1.10.246.60">
    <property type="entry name" value="Eukaryotic translation initiation factor 3 like domains"/>
    <property type="match status" value="1"/>
</dbReference>
<dbReference type="Pfam" id="PF08597">
    <property type="entry name" value="eIF3_subunit"/>
    <property type="match status" value="1"/>
</dbReference>
<evidence type="ECO:0000256" key="1">
    <source>
        <dbReference type="ARBA" id="ARBA00022490"/>
    </source>
</evidence>
<dbReference type="InterPro" id="IPR023194">
    <property type="entry name" value="eIF3-like_dom_sf"/>
</dbReference>